<gene>
    <name evidence="3" type="primary">WBGene00278184</name>
</gene>
<evidence type="ECO:0000256" key="2">
    <source>
        <dbReference type="SAM" id="Phobius"/>
    </source>
</evidence>
<evidence type="ECO:0000313" key="4">
    <source>
        <dbReference type="Proteomes" id="UP000005239"/>
    </source>
</evidence>
<dbReference type="OrthoDB" id="10056930at2759"/>
<organism evidence="3 4">
    <name type="scientific">Pristionchus pacificus</name>
    <name type="common">Parasitic nematode worm</name>
    <dbReference type="NCBI Taxonomy" id="54126"/>
    <lineage>
        <taxon>Eukaryota</taxon>
        <taxon>Metazoa</taxon>
        <taxon>Ecdysozoa</taxon>
        <taxon>Nematoda</taxon>
        <taxon>Chromadorea</taxon>
        <taxon>Rhabditida</taxon>
        <taxon>Rhabditina</taxon>
        <taxon>Diplogasteromorpha</taxon>
        <taxon>Diplogasteroidea</taxon>
        <taxon>Neodiplogasteridae</taxon>
        <taxon>Pristionchus</taxon>
    </lineage>
</organism>
<feature type="transmembrane region" description="Helical" evidence="2">
    <location>
        <begin position="869"/>
        <end position="888"/>
    </location>
</feature>
<dbReference type="PANTHER" id="PTHR13800:SF41">
    <property type="entry name" value="PROTEIN CED-11"/>
    <property type="match status" value="1"/>
</dbReference>
<accession>A0A2A6BIX6</accession>
<dbReference type="GO" id="GO:0006915">
    <property type="term" value="P:apoptotic process"/>
    <property type="evidence" value="ECO:0007669"/>
    <property type="project" value="EnsemblMetazoa"/>
</dbReference>
<reference evidence="3" key="2">
    <citation type="submission" date="2022-06" db="UniProtKB">
        <authorList>
            <consortium name="EnsemblMetazoa"/>
        </authorList>
    </citation>
    <scope>IDENTIFICATION</scope>
    <source>
        <strain evidence="3">PS312</strain>
    </source>
</reference>
<dbReference type="GO" id="GO:0005886">
    <property type="term" value="C:plasma membrane"/>
    <property type="evidence" value="ECO:0000318"/>
    <property type="project" value="GO_Central"/>
</dbReference>
<name>A0A2A6BIX6_PRIPA</name>
<reference evidence="4" key="1">
    <citation type="journal article" date="2008" name="Nat. Genet.">
        <title>The Pristionchus pacificus genome provides a unique perspective on nematode lifestyle and parasitism.</title>
        <authorList>
            <person name="Dieterich C."/>
            <person name="Clifton S.W."/>
            <person name="Schuster L.N."/>
            <person name="Chinwalla A."/>
            <person name="Delehaunty K."/>
            <person name="Dinkelacker I."/>
            <person name="Fulton L."/>
            <person name="Fulton R."/>
            <person name="Godfrey J."/>
            <person name="Minx P."/>
            <person name="Mitreva M."/>
            <person name="Roeseler W."/>
            <person name="Tian H."/>
            <person name="Witte H."/>
            <person name="Yang S.P."/>
            <person name="Wilson R.K."/>
            <person name="Sommer R.J."/>
        </authorList>
    </citation>
    <scope>NUCLEOTIDE SEQUENCE [LARGE SCALE GENOMIC DNA]</scope>
    <source>
        <strain evidence="4">PS312</strain>
    </source>
</reference>
<sequence length="1416" mass="158961">MGDPHVFADSISISTPNGIQLSPCIVLSSPIAIPQAVKYIYSQLAANANELDEGVAHLQISLISHGNNLSQGYRDVLSLSLLSILSECSTWLLTSGEITDPFSSIATSLIQKALPHMREGNEMLHLPIGCIPTDDQMRVDASFNTLFVLSRTLVDTPESSSRFRAHFSSRLSKPPPALLIGMPGEFSSSQAPAILLSPSANEKSPLALSIFAGSSSVSLEELVTLLESGIPSLILQDSCELCSLLHSGWLLTRSSHFSPSSFSSWIESSLENLFSDSDSSLPILSSLVNRFFSAALSDQPLVEFISKRDLPHLSSHLLHLCSLNGTSSQEQRILITAAKLNCPSILSSLSPDMGDYQLVESLLCECTSRDSRIDFLSSILSHSIDLPITSNLFLRMLNSTDKHFFCTVVLPLLGYSSPPTVITEEFTMVIDQLIMDVTGHRGFFPSLSDSHSFSHSSLAIWSLLIHRPNLVLTPFSLHSLLHYLFQVSLFVSFSPDSLPLSLLISKLSRYLSRESEDWFFYSESLISLSRSLSRFSLSVLSSIHCESPTESYRTLCVSLPSFGGCTLTQLAYQTSSRLLLSHDCCQRWIHRLLYGRLQLRPLLTFTPKWFRIVISASLIFPIRHFLSLRPPSLLYRQSPFKSPTVCLLHDIRYSLNRLFLLYRILLLVPSRALLHFRQPRRSRALSTYSVISTRSDLLSAHLSTGIPQPVALLPQTGQSTPQSAIMPMSFDEMDSNLICALSPHKPLIHSAISPSLSTFYSTPIVKYWLSLLFRLIYLIVFGYSVLLPGCGSLPLDTIVWLWTFIWWIEAVWVAHSFSKILSISSMPWRIFDIIIVFIFLILIAITRITVKDIMKLIGIYASAYPYRTLEAFLLLYQCYATVLFYIPLSSQFGPLMIRVKIMVLRDFTSFLILVGLIMLSSGISLFALSYPDRIFSFDSIRSLLSWTTLSLFTNDLSSLSLNEQCKKTALSRPAAYCTMLNSNREAMCPTQSWPVYITLIQYFIALKLILWPILFAFFAKTAKAVEEEADVIWKYQMYGLVQEFSIRPPLPPPLTPFFFLFIAFCRKGLQTAQSLSSDHPDMGEKTWSRPERGGVYRNPSVPQRGGSDATWKEAAIKEWKKSRAKIEERSEEKEELGMIAEQLRAIALRNSMEKKRDKMSRSLYSSSSSISRLLVPPHLSRWEIVLPSYSPPFYSKLHDEFPLHQQNLVDSTTQQSMDELRSHWRSRQSTSLLSSWSSSSSPSSSILLSSSGLPLNPSGRRGISGRGNHLKFGPNPLNIYIITMDDQILVTSPTVSLPSEYRFDQGSRDDTLLSLLKLIGIPETEATVLCIRDETGRGESSPVKVLSRISPCEDDTDNAWREEEVWKVGLRTRVVTTEMIGYSWISLDTASSQLSKSELEILSTHSTKHKYFFPFN</sequence>
<accession>A0A8R1UV92</accession>
<feature type="transmembrane region" description="Helical" evidence="2">
    <location>
        <begin position="909"/>
        <end position="930"/>
    </location>
</feature>
<feature type="compositionally biased region" description="Basic and acidic residues" evidence="1">
    <location>
        <begin position="1078"/>
        <end position="1094"/>
    </location>
</feature>
<evidence type="ECO:0000256" key="1">
    <source>
        <dbReference type="SAM" id="MobiDB-lite"/>
    </source>
</evidence>
<dbReference type="GO" id="GO:0005261">
    <property type="term" value="F:monoatomic cation channel activity"/>
    <property type="evidence" value="ECO:0000318"/>
    <property type="project" value="GO_Central"/>
</dbReference>
<feature type="transmembrane region" description="Helical" evidence="2">
    <location>
        <begin position="767"/>
        <end position="786"/>
    </location>
</feature>
<dbReference type="InterPro" id="IPR050927">
    <property type="entry name" value="TRPM"/>
</dbReference>
<protein>
    <submittedName>
        <fullName evidence="3">Ced-11</fullName>
    </submittedName>
</protein>
<dbReference type="Proteomes" id="UP000005239">
    <property type="component" value="Unassembled WGS sequence"/>
</dbReference>
<keyword evidence="2" id="KW-0812">Transmembrane</keyword>
<dbReference type="EnsemblMetazoa" id="PPA39815.1">
    <property type="protein sequence ID" value="PPA39815.1"/>
    <property type="gene ID" value="WBGene00278184"/>
</dbReference>
<feature type="transmembrane region" description="Helical" evidence="2">
    <location>
        <begin position="798"/>
        <end position="818"/>
    </location>
</feature>
<keyword evidence="2" id="KW-1133">Transmembrane helix</keyword>
<keyword evidence="4" id="KW-1185">Reference proteome</keyword>
<proteinExistence type="predicted"/>
<evidence type="ECO:0000313" key="3">
    <source>
        <dbReference type="EnsemblMetazoa" id="PPA39815.1"/>
    </source>
</evidence>
<feature type="region of interest" description="Disordered" evidence="1">
    <location>
        <begin position="1075"/>
        <end position="1107"/>
    </location>
</feature>
<keyword evidence="2" id="KW-0472">Membrane</keyword>
<dbReference type="GO" id="GO:0098655">
    <property type="term" value="P:monoatomic cation transmembrane transport"/>
    <property type="evidence" value="ECO:0000318"/>
    <property type="project" value="GO_Central"/>
</dbReference>
<feature type="transmembrane region" description="Helical" evidence="2">
    <location>
        <begin position="830"/>
        <end position="849"/>
    </location>
</feature>
<dbReference type="PANTHER" id="PTHR13800">
    <property type="entry name" value="TRANSIENT RECEPTOR POTENTIAL CATION CHANNEL, SUBFAMILY M, MEMBER 6"/>
    <property type="match status" value="1"/>
</dbReference>
<feature type="transmembrane region" description="Helical" evidence="2">
    <location>
        <begin position="999"/>
        <end position="1019"/>
    </location>
</feature>
<dbReference type="GO" id="GO:0030001">
    <property type="term" value="P:metal ion transport"/>
    <property type="evidence" value="ECO:0000318"/>
    <property type="project" value="GO_Central"/>
</dbReference>
<dbReference type="Pfam" id="PF25969">
    <property type="entry name" value="NUDT9_N"/>
    <property type="match status" value="1"/>
</dbReference>